<name>A0A7G7W4R6_9BACT</name>
<organism evidence="2 3">
    <name type="scientific">Hymenobacter sediminicola</name>
    <dbReference type="NCBI Taxonomy" id="2761579"/>
    <lineage>
        <taxon>Bacteria</taxon>
        <taxon>Pseudomonadati</taxon>
        <taxon>Bacteroidota</taxon>
        <taxon>Cytophagia</taxon>
        <taxon>Cytophagales</taxon>
        <taxon>Hymenobacteraceae</taxon>
        <taxon>Hymenobacter</taxon>
    </lineage>
</organism>
<keyword evidence="1" id="KW-0472">Membrane</keyword>
<proteinExistence type="predicted"/>
<dbReference type="KEGG" id="hsk:H4317_14485"/>
<dbReference type="EMBL" id="CP060202">
    <property type="protein sequence ID" value="QNH61359.1"/>
    <property type="molecule type" value="Genomic_DNA"/>
</dbReference>
<keyword evidence="3" id="KW-1185">Reference proteome</keyword>
<protein>
    <submittedName>
        <fullName evidence="2">Uncharacterized protein</fullName>
    </submittedName>
</protein>
<accession>A0A7G7W4R6</accession>
<gene>
    <name evidence="2" type="ORF">H4317_14485</name>
</gene>
<feature type="transmembrane region" description="Helical" evidence="1">
    <location>
        <begin position="152"/>
        <end position="174"/>
    </location>
</feature>
<evidence type="ECO:0000256" key="1">
    <source>
        <dbReference type="SAM" id="Phobius"/>
    </source>
</evidence>
<evidence type="ECO:0000313" key="2">
    <source>
        <dbReference type="EMBL" id="QNH61359.1"/>
    </source>
</evidence>
<sequence length="193" mass="22244">MWTAMTILGEACGKLLGYNIAVWQTVDILDVWFIGAVYYHILRFRLRRYFLLIGVLYTAFALVDMFIINDLWNGIKNELVTVNNYTLVVKHLLLVSLILLYFEQSLRHLRNVALERDPVFIVSVALLIFHAGTFVLFLVRTSLTSYWEYNSITIPLLTTLNLVMYALLSYAFWLTGHEPQTIPKAAHSQSAHS</sequence>
<dbReference type="Proteomes" id="UP000515489">
    <property type="component" value="Chromosome"/>
</dbReference>
<evidence type="ECO:0000313" key="3">
    <source>
        <dbReference type="Proteomes" id="UP000515489"/>
    </source>
</evidence>
<keyword evidence="1" id="KW-1133">Transmembrane helix</keyword>
<dbReference type="AlphaFoldDB" id="A0A7G7W4R6"/>
<feature type="transmembrane region" description="Helical" evidence="1">
    <location>
        <begin position="49"/>
        <end position="68"/>
    </location>
</feature>
<feature type="transmembrane region" description="Helical" evidence="1">
    <location>
        <begin position="88"/>
        <end position="106"/>
    </location>
</feature>
<feature type="transmembrane region" description="Helical" evidence="1">
    <location>
        <begin position="118"/>
        <end position="140"/>
    </location>
</feature>
<feature type="transmembrane region" description="Helical" evidence="1">
    <location>
        <begin position="20"/>
        <end position="42"/>
    </location>
</feature>
<dbReference type="RefSeq" id="WP_185887289.1">
    <property type="nucleotide sequence ID" value="NZ_CP060202.1"/>
</dbReference>
<reference evidence="2 3" key="1">
    <citation type="submission" date="2020-08" db="EMBL/GenBank/DDBJ databases">
        <title>Hymenobacter sp. S2-20-2 genome sequencing.</title>
        <authorList>
            <person name="Jin L."/>
        </authorList>
    </citation>
    <scope>NUCLEOTIDE SEQUENCE [LARGE SCALE GENOMIC DNA]</scope>
    <source>
        <strain evidence="2 3">S2-20-2</strain>
    </source>
</reference>
<keyword evidence="1" id="KW-0812">Transmembrane</keyword>